<dbReference type="SUPFAM" id="SSF141371">
    <property type="entry name" value="PilZ domain-like"/>
    <property type="match status" value="1"/>
</dbReference>
<dbReference type="InterPro" id="IPR027021">
    <property type="entry name" value="C-di-GMP_BP_PA4608"/>
</dbReference>
<comment type="subunit">
    <text evidence="1">Monomer in both c-di-GMP-bound and free forms.</text>
</comment>
<evidence type="ECO:0000313" key="3">
    <source>
        <dbReference type="EMBL" id="SDO76667.1"/>
    </source>
</evidence>
<feature type="domain" description="PilZ" evidence="2">
    <location>
        <begin position="4"/>
        <end position="101"/>
    </location>
</feature>
<dbReference type="OrthoDB" id="5298508at2"/>
<reference evidence="4" key="1">
    <citation type="submission" date="2016-10" db="EMBL/GenBank/DDBJ databases">
        <authorList>
            <person name="Varghese N."/>
            <person name="Submissions S."/>
        </authorList>
    </citation>
    <scope>NUCLEOTIDE SEQUENCE [LARGE SCALE GENOMIC DNA]</scope>
    <source>
        <strain evidence="4">DSM 17101</strain>
    </source>
</reference>
<gene>
    <name evidence="3" type="ORF">SAMN04489708_103160</name>
</gene>
<dbReference type="Pfam" id="PF07238">
    <property type="entry name" value="PilZ"/>
    <property type="match status" value="1"/>
</dbReference>
<dbReference type="PIRSF" id="PIRSF028141">
    <property type="entry name" value="C-di-GMP_BP_PA4608"/>
    <property type="match status" value="1"/>
</dbReference>
<dbReference type="GO" id="GO:0035438">
    <property type="term" value="F:cyclic-di-GMP binding"/>
    <property type="evidence" value="ECO:0007669"/>
    <property type="project" value="InterPro"/>
</dbReference>
<dbReference type="RefSeq" id="WP_092832485.1">
    <property type="nucleotide sequence ID" value="NZ_FNJL01000003.1"/>
</dbReference>
<name>A0A1H0M8H5_9BURK</name>
<dbReference type="EMBL" id="FNJL01000003">
    <property type="protein sequence ID" value="SDO76667.1"/>
    <property type="molecule type" value="Genomic_DNA"/>
</dbReference>
<organism evidence="3 4">
    <name type="scientific">Paracidovorax cattleyae</name>
    <dbReference type="NCBI Taxonomy" id="80868"/>
    <lineage>
        <taxon>Bacteria</taxon>
        <taxon>Pseudomonadati</taxon>
        <taxon>Pseudomonadota</taxon>
        <taxon>Betaproteobacteria</taxon>
        <taxon>Burkholderiales</taxon>
        <taxon>Comamonadaceae</taxon>
        <taxon>Paracidovorax</taxon>
    </lineage>
</organism>
<keyword evidence="4" id="KW-1185">Reference proteome</keyword>
<proteinExistence type="predicted"/>
<keyword evidence="1" id="KW-0547">Nucleotide-binding</keyword>
<protein>
    <recommendedName>
        <fullName evidence="1">Cyclic diguanosine monophosphate-binding protein</fullName>
        <shortName evidence="1">c-di-GMP-binding protein</shortName>
    </recommendedName>
    <alternativeName>
        <fullName evidence="1">Pilz domain-containing protein</fullName>
    </alternativeName>
</protein>
<accession>A0A1H0M8H5</accession>
<evidence type="ECO:0000313" key="4">
    <source>
        <dbReference type="Proteomes" id="UP000199317"/>
    </source>
</evidence>
<sequence>MAHERRHYVRVAFEAPARLAVSGHGTFDVQVLDVSLRGALLELPAGQALPPGAPCALSIPLMAGEEQIAMSGELVHVEGHCAGLQGHTMDLDSATHLRRVIELQLGDPALLERDLQTLVSAHRGRGVPGQPATGH</sequence>
<dbReference type="Proteomes" id="UP000199317">
    <property type="component" value="Unassembled WGS sequence"/>
</dbReference>
<comment type="function">
    <text evidence="1">Binds the second messenger bis-(3'-5') cyclic dimeric guanosine monophosphate (c-di-GMP). Can bind two c-di-GMP molecules per monomer. May play a role in bacterial second-messenger regulated processes. Binding to c-di-GMP induces a conformational change of the C- and N-termini resulting in the exposure of a highly negative surface on one side of the protein to a possible effector protein.</text>
</comment>
<dbReference type="InterPro" id="IPR009875">
    <property type="entry name" value="PilZ_domain"/>
</dbReference>
<evidence type="ECO:0000259" key="2">
    <source>
        <dbReference type="Pfam" id="PF07238"/>
    </source>
</evidence>
<evidence type="ECO:0000256" key="1">
    <source>
        <dbReference type="PIRNR" id="PIRNR028141"/>
    </source>
</evidence>
<dbReference type="Gene3D" id="2.40.10.220">
    <property type="entry name" value="predicted glycosyltransferase like domains"/>
    <property type="match status" value="1"/>
</dbReference>
<dbReference type="AlphaFoldDB" id="A0A1H0M8H5"/>
<keyword evidence="1" id="KW-0973">c-di-GMP</keyword>